<dbReference type="Proteomes" id="UP000051236">
    <property type="component" value="Unassembled WGS sequence"/>
</dbReference>
<gene>
    <name evidence="2" type="ORF">FC83_GL001232</name>
</gene>
<evidence type="ECO:0000259" key="1">
    <source>
        <dbReference type="PROSITE" id="PS50937"/>
    </source>
</evidence>
<dbReference type="GO" id="GO:0003677">
    <property type="term" value="F:DNA binding"/>
    <property type="evidence" value="ECO:0007669"/>
    <property type="project" value="InterPro"/>
</dbReference>
<dbReference type="AlphaFoldDB" id="X0QPC1"/>
<name>X0QPC1_9LACO</name>
<evidence type="ECO:0000313" key="2">
    <source>
        <dbReference type="EMBL" id="KRM35106.1"/>
    </source>
</evidence>
<dbReference type="Pfam" id="PF13411">
    <property type="entry name" value="MerR_1"/>
    <property type="match status" value="1"/>
</dbReference>
<dbReference type="SUPFAM" id="SSF46955">
    <property type="entry name" value="Putative DNA-binding domain"/>
    <property type="match status" value="1"/>
</dbReference>
<dbReference type="CDD" id="cd01105">
    <property type="entry name" value="HTH_GlnR-like"/>
    <property type="match status" value="1"/>
</dbReference>
<feature type="domain" description="HTH merR-type" evidence="1">
    <location>
        <begin position="11"/>
        <end position="77"/>
    </location>
</feature>
<dbReference type="SMART" id="SM00422">
    <property type="entry name" value="HTH_MERR"/>
    <property type="match status" value="1"/>
</dbReference>
<organism evidence="2 3">
    <name type="scientific">Agrilactobacillus composti DSM 18527 = JCM 14202</name>
    <dbReference type="NCBI Taxonomy" id="1423734"/>
    <lineage>
        <taxon>Bacteria</taxon>
        <taxon>Bacillati</taxon>
        <taxon>Bacillota</taxon>
        <taxon>Bacilli</taxon>
        <taxon>Lactobacillales</taxon>
        <taxon>Lactobacillaceae</taxon>
        <taxon>Agrilactobacillus</taxon>
    </lineage>
</organism>
<dbReference type="InterPro" id="IPR009061">
    <property type="entry name" value="DNA-bd_dom_put_sf"/>
</dbReference>
<dbReference type="EMBL" id="AZGA01000016">
    <property type="protein sequence ID" value="KRM35106.1"/>
    <property type="molecule type" value="Genomic_DNA"/>
</dbReference>
<dbReference type="OrthoDB" id="9806513at2"/>
<dbReference type="PROSITE" id="PS50937">
    <property type="entry name" value="HTH_MERR_2"/>
    <property type="match status" value="1"/>
</dbReference>
<accession>X0QPC1</accession>
<reference evidence="2 3" key="1">
    <citation type="journal article" date="2015" name="Genome Announc.">
        <title>Expanding the biotechnology potential of lactobacilli through comparative genomics of 213 strains and associated genera.</title>
        <authorList>
            <person name="Sun Z."/>
            <person name="Harris H.M."/>
            <person name="McCann A."/>
            <person name="Guo C."/>
            <person name="Argimon S."/>
            <person name="Zhang W."/>
            <person name="Yang X."/>
            <person name="Jeffery I.B."/>
            <person name="Cooney J.C."/>
            <person name="Kagawa T.F."/>
            <person name="Liu W."/>
            <person name="Song Y."/>
            <person name="Salvetti E."/>
            <person name="Wrobel A."/>
            <person name="Rasinkangas P."/>
            <person name="Parkhill J."/>
            <person name="Rea M.C."/>
            <person name="O'Sullivan O."/>
            <person name="Ritari J."/>
            <person name="Douillard F.P."/>
            <person name="Paul Ross R."/>
            <person name="Yang R."/>
            <person name="Briner A.E."/>
            <person name="Felis G.E."/>
            <person name="de Vos W.M."/>
            <person name="Barrangou R."/>
            <person name="Klaenhammer T.R."/>
            <person name="Caufield P.W."/>
            <person name="Cui Y."/>
            <person name="Zhang H."/>
            <person name="O'Toole P.W."/>
        </authorList>
    </citation>
    <scope>NUCLEOTIDE SEQUENCE [LARGE SCALE GENOMIC DNA]</scope>
    <source>
        <strain evidence="2 3">DSM 18527</strain>
    </source>
</reference>
<keyword evidence="3" id="KW-1185">Reference proteome</keyword>
<dbReference type="STRING" id="1423734.FC83_GL001232"/>
<dbReference type="PATRIC" id="fig|1423734.3.peg.1245"/>
<comment type="caution">
    <text evidence="2">The sequence shown here is derived from an EMBL/GenBank/DDBJ whole genome shotgun (WGS) entry which is preliminary data.</text>
</comment>
<proteinExistence type="predicted"/>
<evidence type="ECO:0000313" key="3">
    <source>
        <dbReference type="Proteomes" id="UP000051236"/>
    </source>
</evidence>
<protein>
    <recommendedName>
        <fullName evidence="1">HTH merR-type domain-containing protein</fullName>
    </recommendedName>
</protein>
<sequence>MFNDENFIFGISEASKMTNVSTRQLRYWEKRGYIKSLPKQTGESRQYSFRTLIKIIGIKYFLDEGYTLQAASKKVIQYTQNAHLLKQFVQQRFKRLTEIDGLPAIDLGSPEEHPDQKIYGIMDHGNAKIVIRPTALDA</sequence>
<dbReference type="Gene3D" id="1.10.1660.10">
    <property type="match status" value="1"/>
</dbReference>
<dbReference type="GO" id="GO:0006355">
    <property type="term" value="P:regulation of DNA-templated transcription"/>
    <property type="evidence" value="ECO:0007669"/>
    <property type="project" value="InterPro"/>
</dbReference>
<dbReference type="eggNOG" id="COG0789">
    <property type="taxonomic scope" value="Bacteria"/>
</dbReference>
<dbReference type="InterPro" id="IPR000551">
    <property type="entry name" value="MerR-type_HTH_dom"/>
</dbReference>